<evidence type="ECO:0000256" key="9">
    <source>
        <dbReference type="ARBA" id="ARBA00022824"/>
    </source>
</evidence>
<evidence type="ECO:0000313" key="13">
    <source>
        <dbReference type="EMBL" id="OJJ02771.1"/>
    </source>
</evidence>
<keyword evidence="11 12" id="KW-0472">Membrane</keyword>
<keyword evidence="8 12" id="KW-0812">Transmembrane</keyword>
<organism evidence="13 14">
    <name type="scientific">Aspergillus versicolor CBS 583.65</name>
    <dbReference type="NCBI Taxonomy" id="1036611"/>
    <lineage>
        <taxon>Eukaryota</taxon>
        <taxon>Fungi</taxon>
        <taxon>Dikarya</taxon>
        <taxon>Ascomycota</taxon>
        <taxon>Pezizomycotina</taxon>
        <taxon>Eurotiomycetes</taxon>
        <taxon>Eurotiomycetidae</taxon>
        <taxon>Eurotiales</taxon>
        <taxon>Aspergillaceae</taxon>
        <taxon>Aspergillus</taxon>
        <taxon>Aspergillus subgen. Nidulantes</taxon>
    </lineage>
</organism>
<dbReference type="UniPathway" id="UPA00196"/>
<comment type="similarity">
    <text evidence="3 12">Belongs to the PIGV family.</text>
</comment>
<dbReference type="InterPro" id="IPR007315">
    <property type="entry name" value="PIG-V/Gpi18"/>
</dbReference>
<evidence type="ECO:0000256" key="3">
    <source>
        <dbReference type="ARBA" id="ARBA00008698"/>
    </source>
</evidence>
<feature type="transmembrane region" description="Helical" evidence="12">
    <location>
        <begin position="387"/>
        <end position="409"/>
    </location>
</feature>
<evidence type="ECO:0000256" key="7">
    <source>
        <dbReference type="ARBA" id="ARBA00022679"/>
    </source>
</evidence>
<dbReference type="EMBL" id="KV878129">
    <property type="protein sequence ID" value="OJJ02771.1"/>
    <property type="molecule type" value="Genomic_DNA"/>
</dbReference>
<feature type="transmembrane region" description="Helical" evidence="12">
    <location>
        <begin position="133"/>
        <end position="160"/>
    </location>
</feature>
<dbReference type="GO" id="GO:0031501">
    <property type="term" value="C:mannosyltransferase complex"/>
    <property type="evidence" value="ECO:0007669"/>
    <property type="project" value="TreeGrafter"/>
</dbReference>
<keyword evidence="6 12" id="KW-0328">Glycosyltransferase</keyword>
<keyword evidence="14" id="KW-1185">Reference proteome</keyword>
<dbReference type="VEuPathDB" id="FungiDB:ASPVEDRAFT_42281"/>
<evidence type="ECO:0000256" key="5">
    <source>
        <dbReference type="ARBA" id="ARBA00022502"/>
    </source>
</evidence>
<feature type="transmembrane region" description="Helical" evidence="12">
    <location>
        <begin position="448"/>
        <end position="471"/>
    </location>
</feature>
<evidence type="ECO:0000256" key="12">
    <source>
        <dbReference type="RuleBase" id="RU363112"/>
    </source>
</evidence>
<name>A0A1L9PMP2_ASPVE</name>
<dbReference type="EC" id="2.4.1.-" evidence="12"/>
<dbReference type="AlphaFoldDB" id="A0A1L9PMP2"/>
<dbReference type="OrthoDB" id="10252502at2759"/>
<protein>
    <recommendedName>
        <fullName evidence="4 12">GPI mannosyltransferase 2</fullName>
        <ecNumber evidence="12">2.4.1.-</ecNumber>
    </recommendedName>
</protein>
<keyword evidence="7 12" id="KW-0808">Transferase</keyword>
<evidence type="ECO:0000256" key="4">
    <source>
        <dbReference type="ARBA" id="ARBA00013795"/>
    </source>
</evidence>
<reference evidence="14" key="1">
    <citation type="journal article" date="2017" name="Genome Biol.">
        <title>Comparative genomics reveals high biological diversity and specific adaptations in the industrially and medically important fungal genus Aspergillus.</title>
        <authorList>
            <person name="de Vries R.P."/>
            <person name="Riley R."/>
            <person name="Wiebenga A."/>
            <person name="Aguilar-Osorio G."/>
            <person name="Amillis S."/>
            <person name="Uchima C.A."/>
            <person name="Anderluh G."/>
            <person name="Asadollahi M."/>
            <person name="Askin M."/>
            <person name="Barry K."/>
            <person name="Battaglia E."/>
            <person name="Bayram O."/>
            <person name="Benocci T."/>
            <person name="Braus-Stromeyer S.A."/>
            <person name="Caldana C."/>
            <person name="Canovas D."/>
            <person name="Cerqueira G.C."/>
            <person name="Chen F."/>
            <person name="Chen W."/>
            <person name="Choi C."/>
            <person name="Clum A."/>
            <person name="Dos Santos R.A."/>
            <person name="Damasio A.R."/>
            <person name="Diallinas G."/>
            <person name="Emri T."/>
            <person name="Fekete E."/>
            <person name="Flipphi M."/>
            <person name="Freyberg S."/>
            <person name="Gallo A."/>
            <person name="Gournas C."/>
            <person name="Habgood R."/>
            <person name="Hainaut M."/>
            <person name="Harispe M.L."/>
            <person name="Henrissat B."/>
            <person name="Hilden K.S."/>
            <person name="Hope R."/>
            <person name="Hossain A."/>
            <person name="Karabika E."/>
            <person name="Karaffa L."/>
            <person name="Karanyi Z."/>
            <person name="Krasevec N."/>
            <person name="Kuo A."/>
            <person name="Kusch H."/>
            <person name="LaButti K."/>
            <person name="Lagendijk E.L."/>
            <person name="Lapidus A."/>
            <person name="Levasseur A."/>
            <person name="Lindquist E."/>
            <person name="Lipzen A."/>
            <person name="Logrieco A.F."/>
            <person name="MacCabe A."/>
            <person name="Maekelae M.R."/>
            <person name="Malavazi I."/>
            <person name="Melin P."/>
            <person name="Meyer V."/>
            <person name="Mielnichuk N."/>
            <person name="Miskei M."/>
            <person name="Molnar A.P."/>
            <person name="Mule G."/>
            <person name="Ngan C.Y."/>
            <person name="Orejas M."/>
            <person name="Orosz E."/>
            <person name="Ouedraogo J.P."/>
            <person name="Overkamp K.M."/>
            <person name="Park H.-S."/>
            <person name="Perrone G."/>
            <person name="Piumi F."/>
            <person name="Punt P.J."/>
            <person name="Ram A.F."/>
            <person name="Ramon A."/>
            <person name="Rauscher S."/>
            <person name="Record E."/>
            <person name="Riano-Pachon D.M."/>
            <person name="Robert V."/>
            <person name="Roehrig J."/>
            <person name="Ruller R."/>
            <person name="Salamov A."/>
            <person name="Salih N.S."/>
            <person name="Samson R.A."/>
            <person name="Sandor E."/>
            <person name="Sanguinetti M."/>
            <person name="Schuetze T."/>
            <person name="Sepcic K."/>
            <person name="Shelest E."/>
            <person name="Sherlock G."/>
            <person name="Sophianopoulou V."/>
            <person name="Squina F.M."/>
            <person name="Sun H."/>
            <person name="Susca A."/>
            <person name="Todd R.B."/>
            <person name="Tsang A."/>
            <person name="Unkles S.E."/>
            <person name="van de Wiele N."/>
            <person name="van Rossen-Uffink D."/>
            <person name="Oliveira J.V."/>
            <person name="Vesth T.C."/>
            <person name="Visser J."/>
            <person name="Yu J.-H."/>
            <person name="Zhou M."/>
            <person name="Andersen M.R."/>
            <person name="Archer D.B."/>
            <person name="Baker S.E."/>
            <person name="Benoit I."/>
            <person name="Brakhage A.A."/>
            <person name="Braus G.H."/>
            <person name="Fischer R."/>
            <person name="Frisvad J.C."/>
            <person name="Goldman G.H."/>
            <person name="Houbraken J."/>
            <person name="Oakley B."/>
            <person name="Pocsi I."/>
            <person name="Scazzocchio C."/>
            <person name="Seiboth B."/>
            <person name="vanKuyk P.A."/>
            <person name="Wortman J."/>
            <person name="Dyer P.S."/>
            <person name="Grigoriev I.V."/>
        </authorList>
    </citation>
    <scope>NUCLEOTIDE SEQUENCE [LARGE SCALE GENOMIC DNA]</scope>
    <source>
        <strain evidence="14">CBS 583.65</strain>
    </source>
</reference>
<dbReference type="PANTHER" id="PTHR12468">
    <property type="entry name" value="GPI MANNOSYLTRANSFERASE 2"/>
    <property type="match status" value="1"/>
</dbReference>
<dbReference type="STRING" id="1036611.A0A1L9PMP2"/>
<gene>
    <name evidence="13" type="ORF">ASPVEDRAFT_42281</name>
</gene>
<dbReference type="Pfam" id="PF04188">
    <property type="entry name" value="Mannosyl_trans2"/>
    <property type="match status" value="1"/>
</dbReference>
<feature type="transmembrane region" description="Helical" evidence="12">
    <location>
        <begin position="172"/>
        <end position="192"/>
    </location>
</feature>
<dbReference type="GO" id="GO:0006506">
    <property type="term" value="P:GPI anchor biosynthetic process"/>
    <property type="evidence" value="ECO:0007669"/>
    <property type="project" value="UniProtKB-UniPathway"/>
</dbReference>
<dbReference type="GO" id="GO:0005789">
    <property type="term" value="C:endoplasmic reticulum membrane"/>
    <property type="evidence" value="ECO:0007669"/>
    <property type="project" value="UniProtKB-SubCell"/>
</dbReference>
<evidence type="ECO:0000313" key="14">
    <source>
        <dbReference type="Proteomes" id="UP000184073"/>
    </source>
</evidence>
<comment type="subcellular location">
    <subcellularLocation>
        <location evidence="1 12">Endoplasmic reticulum membrane</location>
        <topology evidence="1 12">Multi-pass membrane protein</topology>
    </subcellularLocation>
</comment>
<dbReference type="GeneID" id="63728061"/>
<dbReference type="RefSeq" id="XP_040668533.1">
    <property type="nucleotide sequence ID" value="XM_040812550.1"/>
</dbReference>
<evidence type="ECO:0000256" key="11">
    <source>
        <dbReference type="ARBA" id="ARBA00023136"/>
    </source>
</evidence>
<evidence type="ECO:0000256" key="8">
    <source>
        <dbReference type="ARBA" id="ARBA00022692"/>
    </source>
</evidence>
<proteinExistence type="inferred from homology"/>
<feature type="transmembrane region" description="Helical" evidence="12">
    <location>
        <begin position="29"/>
        <end position="50"/>
    </location>
</feature>
<dbReference type="PANTHER" id="PTHR12468:SF2">
    <property type="entry name" value="GPI MANNOSYLTRANSFERASE 2"/>
    <property type="match status" value="1"/>
</dbReference>
<sequence>MTTAFSPKLTASRSPCLLDPNQPVKSLSIAFWLWKTLLFVVIISCPGLGYDTSSSLLPYQNNHSVVDVISSVQSKQEYISIPLKFLRWDSIYFVHIGRIGYVFEQEWAFSYTYSNLVNYLSSFLFPSDDSNGVAGFAVTGVIVSHVAHYLSVLALYRLSINVFGHDSQRKRLVCFLAAALHIISPAGAFLTAPYMEAPFSFLNITGLYIYSSSHIDLDSGKRSLSHMKLLLSGCFFAVATTVRSNGILSGIPLVFDALIHSYDIVSRRSFWAAGIRLCFVILSGCIVALGFAVPQYFAYTKFCMDDSISRPWCQSLVPSIYGWVQAHYWGVGFLRYWTVSNIPLFLLAAPMLLILFLSSFWAMGAGTPAPAFNVSLKSVSAPSSSPASMLLTRLAVAQFILTAMALTSYHVQIVNRISSGYPLWYWYLACQALGTSERTLPAAKNNNYFPALVQVMAIYALVQGVLFGSFLPPA</sequence>
<dbReference type="GO" id="GO:0004376">
    <property type="term" value="F:GPI mannosyltransferase activity"/>
    <property type="evidence" value="ECO:0007669"/>
    <property type="project" value="InterPro"/>
</dbReference>
<comment type="pathway">
    <text evidence="2 12">Glycolipid biosynthesis; glycosylphosphatidylinositol-anchor biosynthesis.</text>
</comment>
<comment type="caution">
    <text evidence="12">Lacks conserved residue(s) required for the propagation of feature annotation.</text>
</comment>
<evidence type="ECO:0000256" key="2">
    <source>
        <dbReference type="ARBA" id="ARBA00004687"/>
    </source>
</evidence>
<feature type="transmembrane region" description="Helical" evidence="12">
    <location>
        <begin position="344"/>
        <end position="367"/>
    </location>
</feature>
<accession>A0A1L9PMP2</accession>
<evidence type="ECO:0000256" key="1">
    <source>
        <dbReference type="ARBA" id="ARBA00004477"/>
    </source>
</evidence>
<keyword evidence="9 12" id="KW-0256">Endoplasmic reticulum</keyword>
<dbReference type="GO" id="GO:0000009">
    <property type="term" value="F:alpha-1,6-mannosyltransferase activity"/>
    <property type="evidence" value="ECO:0007669"/>
    <property type="project" value="InterPro"/>
</dbReference>
<evidence type="ECO:0000256" key="6">
    <source>
        <dbReference type="ARBA" id="ARBA00022676"/>
    </source>
</evidence>
<comment type="function">
    <text evidence="12">Mannosyltransferase involved in glycosylphosphatidylinositol-anchor biosynthesis.</text>
</comment>
<keyword evidence="10 12" id="KW-1133">Transmembrane helix</keyword>
<evidence type="ECO:0000256" key="10">
    <source>
        <dbReference type="ARBA" id="ARBA00022989"/>
    </source>
</evidence>
<keyword evidence="5 12" id="KW-0337">GPI-anchor biosynthesis</keyword>
<feature type="transmembrane region" description="Helical" evidence="12">
    <location>
        <begin position="271"/>
        <end position="293"/>
    </location>
</feature>
<dbReference type="Proteomes" id="UP000184073">
    <property type="component" value="Unassembled WGS sequence"/>
</dbReference>